<dbReference type="GeneID" id="7824816"/>
<feature type="domain" description="Palmitoyltransferase DHHC" evidence="9">
    <location>
        <begin position="219"/>
        <end position="343"/>
    </location>
</feature>
<evidence type="ECO:0000256" key="8">
    <source>
        <dbReference type="SAM" id="MobiDB-lite"/>
    </source>
</evidence>
<comment type="subcellular location">
    <subcellularLocation>
        <location evidence="1">Membrane</location>
        <topology evidence="1">Multi-pass membrane protein</topology>
    </subcellularLocation>
</comment>
<dbReference type="Proteomes" id="UP000009168">
    <property type="component" value="Unassembled WGS sequence"/>
</dbReference>
<keyword evidence="5 7" id="KW-0472">Membrane</keyword>
<feature type="transmembrane region" description="Helical" evidence="7">
    <location>
        <begin position="17"/>
        <end position="36"/>
    </location>
</feature>
<feature type="transmembrane region" description="Helical" evidence="7">
    <location>
        <begin position="56"/>
        <end position="76"/>
    </location>
</feature>
<evidence type="ECO:0000256" key="3">
    <source>
        <dbReference type="ARBA" id="ARBA00022692"/>
    </source>
</evidence>
<dbReference type="EMBL" id="GG662308">
    <property type="protein sequence ID" value="EAS06107.1"/>
    <property type="molecule type" value="Genomic_DNA"/>
</dbReference>
<feature type="region of interest" description="Disordered" evidence="8">
    <location>
        <begin position="92"/>
        <end position="184"/>
    </location>
</feature>
<keyword evidence="3 7" id="KW-0812">Transmembrane</keyword>
<dbReference type="GO" id="GO:0016020">
    <property type="term" value="C:membrane"/>
    <property type="evidence" value="ECO:0007669"/>
    <property type="project" value="UniProtKB-SubCell"/>
</dbReference>
<dbReference type="EC" id="2.3.1.225" evidence="7"/>
<dbReference type="OrthoDB" id="302728at2759"/>
<proteinExistence type="inferred from homology"/>
<dbReference type="eggNOG" id="KOG1311">
    <property type="taxonomic scope" value="Eukaryota"/>
</dbReference>
<keyword evidence="2 7" id="KW-0808">Transferase</keyword>
<name>I7MAT4_TETTS</name>
<dbReference type="KEGG" id="tet:TTHERM_00670310"/>
<dbReference type="InterPro" id="IPR039859">
    <property type="entry name" value="PFA4/ZDH16/20/ERF2-like"/>
</dbReference>
<evidence type="ECO:0000256" key="6">
    <source>
        <dbReference type="ARBA" id="ARBA00023315"/>
    </source>
</evidence>
<feature type="compositionally biased region" description="Polar residues" evidence="8">
    <location>
        <begin position="144"/>
        <end position="163"/>
    </location>
</feature>
<sequence length="399" mass="47224">MNQEERWFKKKNPFQVHLYWIMGKFIISIEVLLYILSMKCVLVDIIPKRLNTYFDFPITCIILMGYLLTFRSLYLASVTDCGTQITSKNYLKKEQHEDERKKKEKIEAEKKEKAQKEKDEKKQMELAKKAKKSSCLCRRRQKQKQIQVSNTESDSQIDSSNHIKTAEKNNKNEKTKANKKQQQTQTIIGEVNQTEHSEGCKHQNCDQHQHNKGNEIDKIKSKICLKCNIVKEKHDHHCSMCNKCVYRLDHHCFFIGQCVGDYNYLYFISYVFLSYVMTMIVLLCIIPDVIDFFLLQWDKLSSSFVEIFILLLGGILFHFFTMILLISHLYYISNEVTYLENLHNMKKKEYSALEWVCIIIKCQSRAKLYDTFTARWHQIFGNLNFTSIIYPEGTKIKLD</sequence>
<feature type="transmembrane region" description="Helical" evidence="7">
    <location>
        <begin position="264"/>
        <end position="286"/>
    </location>
</feature>
<organism evidence="10 11">
    <name type="scientific">Tetrahymena thermophila (strain SB210)</name>
    <dbReference type="NCBI Taxonomy" id="312017"/>
    <lineage>
        <taxon>Eukaryota</taxon>
        <taxon>Sar</taxon>
        <taxon>Alveolata</taxon>
        <taxon>Ciliophora</taxon>
        <taxon>Intramacronucleata</taxon>
        <taxon>Oligohymenophorea</taxon>
        <taxon>Hymenostomatida</taxon>
        <taxon>Tetrahymenina</taxon>
        <taxon>Tetrahymenidae</taxon>
        <taxon>Tetrahymena</taxon>
    </lineage>
</organism>
<evidence type="ECO:0000259" key="9">
    <source>
        <dbReference type="Pfam" id="PF01529"/>
    </source>
</evidence>
<evidence type="ECO:0000313" key="10">
    <source>
        <dbReference type="EMBL" id="EAS06107.1"/>
    </source>
</evidence>
<evidence type="ECO:0000256" key="1">
    <source>
        <dbReference type="ARBA" id="ARBA00004141"/>
    </source>
</evidence>
<evidence type="ECO:0000313" key="11">
    <source>
        <dbReference type="Proteomes" id="UP000009168"/>
    </source>
</evidence>
<dbReference type="RefSeq" id="XP_001026352.1">
    <property type="nucleotide sequence ID" value="XM_001026352.1"/>
</dbReference>
<feature type="compositionally biased region" description="Basic and acidic residues" evidence="8">
    <location>
        <begin position="164"/>
        <end position="176"/>
    </location>
</feature>
<reference evidence="11" key="1">
    <citation type="journal article" date="2006" name="PLoS Biol.">
        <title>Macronuclear genome sequence of the ciliate Tetrahymena thermophila, a model eukaryote.</title>
        <authorList>
            <person name="Eisen J.A."/>
            <person name="Coyne R.S."/>
            <person name="Wu M."/>
            <person name="Wu D."/>
            <person name="Thiagarajan M."/>
            <person name="Wortman J.R."/>
            <person name="Badger J.H."/>
            <person name="Ren Q."/>
            <person name="Amedeo P."/>
            <person name="Jones K.M."/>
            <person name="Tallon L.J."/>
            <person name="Delcher A.L."/>
            <person name="Salzberg S.L."/>
            <person name="Silva J.C."/>
            <person name="Haas B.J."/>
            <person name="Majoros W.H."/>
            <person name="Farzad M."/>
            <person name="Carlton J.M."/>
            <person name="Smith R.K. Jr."/>
            <person name="Garg J."/>
            <person name="Pearlman R.E."/>
            <person name="Karrer K.M."/>
            <person name="Sun L."/>
            <person name="Manning G."/>
            <person name="Elde N.C."/>
            <person name="Turkewitz A.P."/>
            <person name="Asai D.J."/>
            <person name="Wilkes D.E."/>
            <person name="Wang Y."/>
            <person name="Cai H."/>
            <person name="Collins K."/>
            <person name="Stewart B.A."/>
            <person name="Lee S.R."/>
            <person name="Wilamowska K."/>
            <person name="Weinberg Z."/>
            <person name="Ruzzo W.L."/>
            <person name="Wloga D."/>
            <person name="Gaertig J."/>
            <person name="Frankel J."/>
            <person name="Tsao C.-C."/>
            <person name="Gorovsky M.A."/>
            <person name="Keeling P.J."/>
            <person name="Waller R.F."/>
            <person name="Patron N.J."/>
            <person name="Cherry J.M."/>
            <person name="Stover N.A."/>
            <person name="Krieger C.J."/>
            <person name="del Toro C."/>
            <person name="Ryder H.F."/>
            <person name="Williamson S.C."/>
            <person name="Barbeau R.A."/>
            <person name="Hamilton E.P."/>
            <person name="Orias E."/>
        </authorList>
    </citation>
    <scope>NUCLEOTIDE SEQUENCE [LARGE SCALE GENOMIC DNA]</scope>
    <source>
        <strain evidence="11">SB210</strain>
    </source>
</reference>
<evidence type="ECO:0000256" key="4">
    <source>
        <dbReference type="ARBA" id="ARBA00022989"/>
    </source>
</evidence>
<keyword evidence="4 7" id="KW-1133">Transmembrane helix</keyword>
<comment type="similarity">
    <text evidence="7">Belongs to the DHHC palmitoyltransferase family.</text>
</comment>
<evidence type="ECO:0000256" key="2">
    <source>
        <dbReference type="ARBA" id="ARBA00022679"/>
    </source>
</evidence>
<feature type="compositionally biased region" description="Basic and acidic residues" evidence="8">
    <location>
        <begin position="92"/>
        <end position="128"/>
    </location>
</feature>
<keyword evidence="11" id="KW-1185">Reference proteome</keyword>
<dbReference type="InParanoid" id="I7MAT4"/>
<gene>
    <name evidence="10" type="ORF">TTHERM_00670310</name>
</gene>
<comment type="domain">
    <text evidence="7">The DHHC domain is required for palmitoyltransferase activity.</text>
</comment>
<evidence type="ECO:0000256" key="7">
    <source>
        <dbReference type="RuleBase" id="RU079119"/>
    </source>
</evidence>
<dbReference type="GO" id="GO:0019706">
    <property type="term" value="F:protein-cysteine S-palmitoyltransferase activity"/>
    <property type="evidence" value="ECO:0007669"/>
    <property type="project" value="UniProtKB-EC"/>
</dbReference>
<dbReference type="AlphaFoldDB" id="I7MAT4"/>
<comment type="catalytic activity">
    <reaction evidence="7">
        <text>L-cysteinyl-[protein] + hexadecanoyl-CoA = S-hexadecanoyl-L-cysteinyl-[protein] + CoA</text>
        <dbReference type="Rhea" id="RHEA:36683"/>
        <dbReference type="Rhea" id="RHEA-COMP:10131"/>
        <dbReference type="Rhea" id="RHEA-COMP:11032"/>
        <dbReference type="ChEBI" id="CHEBI:29950"/>
        <dbReference type="ChEBI" id="CHEBI:57287"/>
        <dbReference type="ChEBI" id="CHEBI:57379"/>
        <dbReference type="ChEBI" id="CHEBI:74151"/>
        <dbReference type="EC" id="2.3.1.225"/>
    </reaction>
</comment>
<dbReference type="STRING" id="312017.I7MAT4"/>
<feature type="transmembrane region" description="Helical" evidence="7">
    <location>
        <begin position="307"/>
        <end position="331"/>
    </location>
</feature>
<feature type="compositionally biased region" description="Basic residues" evidence="8">
    <location>
        <begin position="129"/>
        <end position="143"/>
    </location>
</feature>
<dbReference type="InterPro" id="IPR001594">
    <property type="entry name" value="Palmitoyltrfase_DHHC"/>
</dbReference>
<dbReference type="HOGENOM" id="CLU_691680_0_0_1"/>
<evidence type="ECO:0000256" key="5">
    <source>
        <dbReference type="ARBA" id="ARBA00023136"/>
    </source>
</evidence>
<accession>I7MAT4</accession>
<dbReference type="Pfam" id="PF01529">
    <property type="entry name" value="DHHC"/>
    <property type="match status" value="1"/>
</dbReference>
<dbReference type="PANTHER" id="PTHR12246">
    <property type="entry name" value="PALMITOYLTRANSFERASE ZDHHC16"/>
    <property type="match status" value="1"/>
</dbReference>
<keyword evidence="6 7" id="KW-0012">Acyltransferase</keyword>
<protein>
    <recommendedName>
        <fullName evidence="7">Palmitoyltransferase</fullName>
        <ecNumber evidence="7">2.3.1.225</ecNumber>
    </recommendedName>
</protein>
<dbReference type="PROSITE" id="PS50216">
    <property type="entry name" value="DHHC"/>
    <property type="match status" value="1"/>
</dbReference>